<dbReference type="InterPro" id="IPR050745">
    <property type="entry name" value="Multifunctional_regulatory"/>
</dbReference>
<dbReference type="EMBL" id="BBML01000001">
    <property type="protein sequence ID" value="GAK95789.1"/>
    <property type="molecule type" value="Genomic_DNA"/>
</dbReference>
<dbReference type="AlphaFoldDB" id="A0A090PY59"/>
<name>A0A090PY59_9FLAO</name>
<accession>A0A090PY59</accession>
<proteinExistence type="predicted"/>
<dbReference type="InterPro" id="IPR002110">
    <property type="entry name" value="Ankyrin_rpt"/>
</dbReference>
<accession>A0A2S7TFL3</accession>
<dbReference type="Gene3D" id="1.25.40.20">
    <property type="entry name" value="Ankyrin repeat-containing domain"/>
    <property type="match status" value="1"/>
</dbReference>
<dbReference type="OrthoDB" id="1144162at2"/>
<dbReference type="eggNOG" id="COG0666">
    <property type="taxonomic scope" value="Bacteria"/>
</dbReference>
<keyword evidence="2" id="KW-1185">Reference proteome</keyword>
<protein>
    <submittedName>
        <fullName evidence="1">Uncharacterized protein</fullName>
    </submittedName>
</protein>
<comment type="caution">
    <text evidence="1">The sequence shown here is derived from an EMBL/GenBank/DDBJ whole genome shotgun (WGS) entry which is preliminary data.</text>
</comment>
<sequence length="143" mass="15169">MKKALLLIAFIAGTSGVFAQDLSKEMTIALKNDDVRAISSLVNDSNKDACLVSGSQEYNLLQYSAMMKSNDIAVYLIQQAKADVNGTCNNMTPLMMAAKAGNSSLISTLLEAGADASIKIDGKTALDYAEETKNIATIAALRK</sequence>
<dbReference type="Pfam" id="PF12796">
    <property type="entry name" value="Ank_2"/>
    <property type="match status" value="1"/>
</dbReference>
<dbReference type="PANTHER" id="PTHR24189">
    <property type="entry name" value="MYOTROPHIN"/>
    <property type="match status" value="1"/>
</dbReference>
<dbReference type="Proteomes" id="UP000029221">
    <property type="component" value="Unassembled WGS sequence"/>
</dbReference>
<dbReference type="PROSITE" id="PS50088">
    <property type="entry name" value="ANK_REPEAT"/>
    <property type="match status" value="1"/>
</dbReference>
<evidence type="ECO:0000313" key="1">
    <source>
        <dbReference type="EMBL" id="GAK95789.1"/>
    </source>
</evidence>
<reference evidence="1" key="1">
    <citation type="journal article" date="2014" name="Genome Announc.">
        <title>Draft Genome Sequences of Marine Flavobacterium Nonlabens Strains NR17, NR24, NR27, NR32, NR33, and Ara13.</title>
        <authorList>
            <person name="Nakanishi M."/>
            <person name="Meirelles P."/>
            <person name="Suzuki R."/>
            <person name="Takatani N."/>
            <person name="Mino S."/>
            <person name="Suda W."/>
            <person name="Oshima K."/>
            <person name="Hattori M."/>
            <person name="Ohkuma M."/>
            <person name="Hosokawa M."/>
            <person name="Miyashita K."/>
            <person name="Thompson F.L."/>
            <person name="Niwa A."/>
            <person name="Sawabe T."/>
            <person name="Sawabe T."/>
        </authorList>
    </citation>
    <scope>NUCLEOTIDE SEQUENCE [LARGE SCALE GENOMIC DNA]</scope>
    <source>
        <strain evidence="1">JCM 19294</strain>
    </source>
</reference>
<dbReference type="PANTHER" id="PTHR24189:SF50">
    <property type="entry name" value="ANKYRIN REPEAT AND SOCS BOX PROTEIN 2"/>
    <property type="match status" value="1"/>
</dbReference>
<organism evidence="1 2">
    <name type="scientific">Nonlabens tegetincola</name>
    <dbReference type="NCBI Taxonomy" id="323273"/>
    <lineage>
        <taxon>Bacteria</taxon>
        <taxon>Pseudomonadati</taxon>
        <taxon>Bacteroidota</taxon>
        <taxon>Flavobacteriia</taxon>
        <taxon>Flavobacteriales</taxon>
        <taxon>Flavobacteriaceae</taxon>
        <taxon>Nonlabens</taxon>
    </lineage>
</organism>
<dbReference type="RefSeq" id="WP_052510257.1">
    <property type="nucleotide sequence ID" value="NZ_BBML01000001.1"/>
</dbReference>
<dbReference type="SUPFAM" id="SSF48403">
    <property type="entry name" value="Ankyrin repeat"/>
    <property type="match status" value="1"/>
</dbReference>
<dbReference type="InterPro" id="IPR036770">
    <property type="entry name" value="Ankyrin_rpt-contain_sf"/>
</dbReference>
<dbReference type="PROSITE" id="PS50297">
    <property type="entry name" value="ANK_REP_REGION"/>
    <property type="match status" value="1"/>
</dbReference>
<dbReference type="SMART" id="SM00248">
    <property type="entry name" value="ANK"/>
    <property type="match status" value="2"/>
</dbReference>
<evidence type="ECO:0000313" key="2">
    <source>
        <dbReference type="Proteomes" id="UP000029221"/>
    </source>
</evidence>
<dbReference type="STRING" id="319236.BST91_11825"/>
<gene>
    <name evidence="1" type="ORF">JCM19294_2571</name>
</gene>